<evidence type="ECO:0000313" key="2">
    <source>
        <dbReference type="Proteomes" id="UP000054007"/>
    </source>
</evidence>
<evidence type="ECO:0008006" key="3">
    <source>
        <dbReference type="Google" id="ProtNLM"/>
    </source>
</evidence>
<dbReference type="OrthoDB" id="3252356at2759"/>
<protein>
    <recommendedName>
        <fullName evidence="3">F-box domain-containing protein</fullName>
    </recommendedName>
</protein>
<dbReference type="STRING" id="1314674.A0A0D7AVL6"/>
<sequence>VCRRWREIAIGTVNFWTTLYITNPDRQHHLIEQSLARSGRRPIDIYLDFVQDYDFWDFEEKNERSLGHPIQEEQIEGVLALLTPHAHRWQSISVACEIWNPIYAFLGGTQNVGLPALKSLSIVRKDDPNADSVSAHFEPSYGAPLPLFGGRALPSLRNVSLVAVHVDWERS</sequence>
<reference evidence="1 2" key="1">
    <citation type="journal article" date="2015" name="Fungal Genet. Biol.">
        <title>Evolution of novel wood decay mechanisms in Agaricales revealed by the genome sequences of Fistulina hepatica and Cylindrobasidium torrendii.</title>
        <authorList>
            <person name="Floudas D."/>
            <person name="Held B.W."/>
            <person name="Riley R."/>
            <person name="Nagy L.G."/>
            <person name="Koehler G."/>
            <person name="Ransdell A.S."/>
            <person name="Younus H."/>
            <person name="Chow J."/>
            <person name="Chiniquy J."/>
            <person name="Lipzen A."/>
            <person name="Tritt A."/>
            <person name="Sun H."/>
            <person name="Haridas S."/>
            <person name="LaButti K."/>
            <person name="Ohm R.A."/>
            <person name="Kues U."/>
            <person name="Blanchette R.A."/>
            <person name="Grigoriev I.V."/>
            <person name="Minto R.E."/>
            <person name="Hibbett D.S."/>
        </authorList>
    </citation>
    <scope>NUCLEOTIDE SEQUENCE [LARGE SCALE GENOMIC DNA]</scope>
    <source>
        <strain evidence="1 2">FP15055 ss-10</strain>
    </source>
</reference>
<evidence type="ECO:0000313" key="1">
    <source>
        <dbReference type="EMBL" id="KIY61899.1"/>
    </source>
</evidence>
<organism evidence="1 2">
    <name type="scientific">Cylindrobasidium torrendii FP15055 ss-10</name>
    <dbReference type="NCBI Taxonomy" id="1314674"/>
    <lineage>
        <taxon>Eukaryota</taxon>
        <taxon>Fungi</taxon>
        <taxon>Dikarya</taxon>
        <taxon>Basidiomycota</taxon>
        <taxon>Agaricomycotina</taxon>
        <taxon>Agaricomycetes</taxon>
        <taxon>Agaricomycetidae</taxon>
        <taxon>Agaricales</taxon>
        <taxon>Marasmiineae</taxon>
        <taxon>Physalacriaceae</taxon>
        <taxon>Cylindrobasidium</taxon>
    </lineage>
</organism>
<name>A0A0D7AVL6_9AGAR</name>
<keyword evidence="2" id="KW-1185">Reference proteome</keyword>
<gene>
    <name evidence="1" type="ORF">CYLTODRAFT_324511</name>
</gene>
<accession>A0A0D7AVL6</accession>
<dbReference type="Proteomes" id="UP000054007">
    <property type="component" value="Unassembled WGS sequence"/>
</dbReference>
<proteinExistence type="predicted"/>
<feature type="non-terminal residue" evidence="1">
    <location>
        <position position="1"/>
    </location>
</feature>
<dbReference type="AlphaFoldDB" id="A0A0D7AVL6"/>
<dbReference type="EMBL" id="KN880853">
    <property type="protein sequence ID" value="KIY61899.1"/>
    <property type="molecule type" value="Genomic_DNA"/>
</dbReference>
<feature type="non-terminal residue" evidence="1">
    <location>
        <position position="171"/>
    </location>
</feature>